<dbReference type="SUPFAM" id="SSF52266">
    <property type="entry name" value="SGNH hydrolase"/>
    <property type="match status" value="1"/>
</dbReference>
<accession>A0A316G967</accession>
<dbReference type="EMBL" id="QGGV01000003">
    <property type="protein sequence ID" value="PWK57123.1"/>
    <property type="molecule type" value="Genomic_DNA"/>
</dbReference>
<dbReference type="AlphaFoldDB" id="A0A316G967"/>
<dbReference type="OrthoDB" id="118532at2"/>
<comment type="caution">
    <text evidence="1">The sequence shown here is derived from an EMBL/GenBank/DDBJ whole genome shotgun (WGS) entry which is preliminary data.</text>
</comment>
<reference evidence="1 2" key="1">
    <citation type="submission" date="2018-05" db="EMBL/GenBank/DDBJ databases">
        <title>Genomic Encyclopedia of Type Strains, Phase IV (KMG-IV): sequencing the most valuable type-strain genomes for metagenomic binning, comparative biology and taxonomic classification.</title>
        <authorList>
            <person name="Goeker M."/>
        </authorList>
    </citation>
    <scope>NUCLEOTIDE SEQUENCE [LARGE SCALE GENOMIC DNA]</scope>
    <source>
        <strain evidence="1 2">DSM 103371</strain>
    </source>
</reference>
<name>A0A316G967_9RHOB</name>
<proteinExistence type="predicted"/>
<dbReference type="Proteomes" id="UP000245390">
    <property type="component" value="Unassembled WGS sequence"/>
</dbReference>
<dbReference type="KEGG" id="salo:EF888_10015"/>
<organism evidence="1 2">
    <name type="scientific">Silicimonas algicola</name>
    <dbReference type="NCBI Taxonomy" id="1826607"/>
    <lineage>
        <taxon>Bacteria</taxon>
        <taxon>Pseudomonadati</taxon>
        <taxon>Pseudomonadota</taxon>
        <taxon>Alphaproteobacteria</taxon>
        <taxon>Rhodobacterales</taxon>
        <taxon>Paracoccaceae</taxon>
    </lineage>
</organism>
<dbReference type="Gene3D" id="3.40.50.1110">
    <property type="entry name" value="SGNH hydrolase"/>
    <property type="match status" value="1"/>
</dbReference>
<dbReference type="RefSeq" id="WP_109758870.1">
    <property type="nucleotide sequence ID" value="NZ_CP034588.1"/>
</dbReference>
<evidence type="ECO:0000313" key="2">
    <source>
        <dbReference type="Proteomes" id="UP000245390"/>
    </source>
</evidence>
<protein>
    <submittedName>
        <fullName evidence="1">Lysophospholipase L1-like esterase</fullName>
    </submittedName>
</protein>
<sequence length="479" mass="52700">MRSALIFSAIVVGFAGMLAFAASSVEAWRFPTSDVTVEELNASPDALANTRAAFALARSGETVPFRVLFYGQSIIGSGWGDLAMADLARLHPNMVFQWDNRSIGGFSAENLVHTASADLADLSPDLIVFHVYGDHRAYERTVVEMLRRTGADIILQTDHADTIPEPRCQVGLTLLVAQPKGCRSWPLLRQGKWRDYMSYHFIPALAERLHLAVQPVRQVWTDRLRAEGRRPEEVLKDGLHLNDEGRRWMADFFVDFIEQQTARSEGASRRRLLPLPQSDASGVRRLQTDADRVELVSRQPLGPLSIRIDGEAAEEHPSCVAHGRPTGSLPDHPWPSVRKVSSESALVPEEWRVTMRDFSEDYSDFAFDVVGSVTGPDGTGRAGDDFRSGSGRVILDQADWTTARLFAEKGVPIPDPLTVTFSARFLCDDVAAVGSGGVTQFYMTTLFVNTGGGEHVLDFVLAPESAAGIMGVLLTDHRQ</sequence>
<dbReference type="InterPro" id="IPR036514">
    <property type="entry name" value="SGNH_hydro_sf"/>
</dbReference>
<gene>
    <name evidence="1" type="ORF">C8D95_103361</name>
</gene>
<dbReference type="GO" id="GO:0016788">
    <property type="term" value="F:hydrolase activity, acting on ester bonds"/>
    <property type="evidence" value="ECO:0007669"/>
    <property type="project" value="UniProtKB-ARBA"/>
</dbReference>
<keyword evidence="2" id="KW-1185">Reference proteome</keyword>
<evidence type="ECO:0000313" key="1">
    <source>
        <dbReference type="EMBL" id="PWK57123.1"/>
    </source>
</evidence>